<name>A0A1Z4ET22_9MYCO</name>
<keyword evidence="2" id="KW-1185">Reference proteome</keyword>
<dbReference type="Proteomes" id="UP000217954">
    <property type="component" value="Chromosome"/>
</dbReference>
<evidence type="ECO:0000313" key="1">
    <source>
        <dbReference type="EMBL" id="BAX96084.1"/>
    </source>
</evidence>
<dbReference type="AlphaFoldDB" id="A0A1Z4ET22"/>
<sequence length="101" mass="10898">MSERLNFDPHELHSHAGEIEASAAELRQQHAAAHLLLGQSARSLGSGAAAAALSGRLADWEAETSSMYTRQMVHAQNHRDALAKLLEQDQSNAAKLNSERG</sequence>
<evidence type="ECO:0000313" key="2">
    <source>
        <dbReference type="Proteomes" id="UP000217954"/>
    </source>
</evidence>
<proteinExistence type="predicted"/>
<dbReference type="KEGG" id="mste:MSTE_00749"/>
<dbReference type="EMBL" id="AP018165">
    <property type="protein sequence ID" value="BAX96084.1"/>
    <property type="molecule type" value="Genomic_DNA"/>
</dbReference>
<protein>
    <recommendedName>
        <fullName evidence="3">WXG100 family type VII secretion target</fullName>
    </recommendedName>
</protein>
<dbReference type="SUPFAM" id="SSF140453">
    <property type="entry name" value="EsxAB dimer-like"/>
    <property type="match status" value="1"/>
</dbReference>
<dbReference type="RefSeq" id="WP_096499102.1">
    <property type="nucleotide sequence ID" value="NZ_AP018165.1"/>
</dbReference>
<organism evidence="1 2">
    <name type="scientific">[Mycobacterium] stephanolepidis</name>
    <dbReference type="NCBI Taxonomy" id="1520670"/>
    <lineage>
        <taxon>Bacteria</taxon>
        <taxon>Bacillati</taxon>
        <taxon>Actinomycetota</taxon>
        <taxon>Actinomycetes</taxon>
        <taxon>Mycobacteriales</taxon>
        <taxon>Mycobacteriaceae</taxon>
        <taxon>Mycobacteroides</taxon>
    </lineage>
</organism>
<evidence type="ECO:0008006" key="3">
    <source>
        <dbReference type="Google" id="ProtNLM"/>
    </source>
</evidence>
<dbReference type="OrthoDB" id="9931254at2"/>
<accession>A0A1Z4ET22</accession>
<reference evidence="2" key="1">
    <citation type="journal article" date="2017" name="Genome Announc.">
        <title>Complete Genome Sequence of Mycobacterium stephanolepidis.</title>
        <authorList>
            <person name="Fukano H."/>
            <person name="Yoshida M."/>
            <person name="Katayama Y."/>
            <person name="Omatsu T."/>
            <person name="Mizutani T."/>
            <person name="Kurata O."/>
            <person name="Wada S."/>
            <person name="Hoshino Y."/>
        </authorList>
    </citation>
    <scope>NUCLEOTIDE SEQUENCE [LARGE SCALE GENOMIC DNA]</scope>
    <source>
        <strain evidence="2">NJB0901</strain>
    </source>
</reference>
<reference evidence="1 2" key="2">
    <citation type="journal article" date="2017" name="Int. J. Syst. Evol. Microbiol.">
        <title>Mycobacterium stephanolepidis sp. nov., a rapidly growing species related to Mycobacterium chelonae, isolated from marine teleost fish, Stephanolepis cirrhifer.</title>
        <authorList>
            <person name="Fukano H."/>
            <person name="Wada S."/>
            <person name="Kurata O."/>
            <person name="Katayama K."/>
            <person name="Fujiwara N."/>
            <person name="Hoshino Y."/>
        </authorList>
    </citation>
    <scope>NUCLEOTIDE SEQUENCE [LARGE SCALE GENOMIC DNA]</scope>
    <source>
        <strain evidence="1 2">NJB0901</strain>
    </source>
</reference>
<gene>
    <name evidence="1" type="ORF">MSTE_00749</name>
</gene>
<dbReference type="InterPro" id="IPR036689">
    <property type="entry name" value="ESAT-6-like_sf"/>
</dbReference>